<organism evidence="1 2">
    <name type="scientific">Camellia sinensis</name>
    <name type="common">Tea plant</name>
    <name type="synonym">Thea sinensis</name>
    <dbReference type="NCBI Taxonomy" id="4442"/>
    <lineage>
        <taxon>Eukaryota</taxon>
        <taxon>Viridiplantae</taxon>
        <taxon>Streptophyta</taxon>
        <taxon>Embryophyta</taxon>
        <taxon>Tracheophyta</taxon>
        <taxon>Spermatophyta</taxon>
        <taxon>Magnoliopsida</taxon>
        <taxon>eudicotyledons</taxon>
        <taxon>Gunneridae</taxon>
        <taxon>Pentapetalae</taxon>
        <taxon>asterids</taxon>
        <taxon>Ericales</taxon>
        <taxon>Theaceae</taxon>
        <taxon>Camellia</taxon>
    </lineage>
</organism>
<evidence type="ECO:0000313" key="2">
    <source>
        <dbReference type="Proteomes" id="UP000593564"/>
    </source>
</evidence>
<evidence type="ECO:0000313" key="1">
    <source>
        <dbReference type="EMBL" id="KAF5944601.1"/>
    </source>
</evidence>
<name>A0A7J7GXB2_CAMSI</name>
<proteinExistence type="predicted"/>
<accession>A0A7J7GXB2</accession>
<keyword evidence="2" id="KW-1185">Reference proteome</keyword>
<dbReference type="AlphaFoldDB" id="A0A7J7GXB2"/>
<gene>
    <name evidence="1" type="ORF">HYC85_018678</name>
</gene>
<sequence>MHDQCIQATFQPKISLYMMDLSFQSFDLQFNSLKAAQMRKLLTKPTSEKGRGNE</sequence>
<protein>
    <submittedName>
        <fullName evidence="1">Uncharacterized protein</fullName>
    </submittedName>
</protein>
<dbReference type="EMBL" id="JACBKZ010000008">
    <property type="protein sequence ID" value="KAF5944601.1"/>
    <property type="molecule type" value="Genomic_DNA"/>
</dbReference>
<reference evidence="2" key="1">
    <citation type="journal article" date="2020" name="Nat. Commun.">
        <title>Genome assembly of wild tea tree DASZ reveals pedigree and selection history of tea varieties.</title>
        <authorList>
            <person name="Zhang W."/>
            <person name="Zhang Y."/>
            <person name="Qiu H."/>
            <person name="Guo Y."/>
            <person name="Wan H."/>
            <person name="Zhang X."/>
            <person name="Scossa F."/>
            <person name="Alseekh S."/>
            <person name="Zhang Q."/>
            <person name="Wang P."/>
            <person name="Xu L."/>
            <person name="Schmidt M.H."/>
            <person name="Jia X."/>
            <person name="Li D."/>
            <person name="Zhu A."/>
            <person name="Guo F."/>
            <person name="Chen W."/>
            <person name="Ni D."/>
            <person name="Usadel B."/>
            <person name="Fernie A.R."/>
            <person name="Wen W."/>
        </authorList>
    </citation>
    <scope>NUCLEOTIDE SEQUENCE [LARGE SCALE GENOMIC DNA]</scope>
    <source>
        <strain evidence="2">cv. G240</strain>
    </source>
</reference>
<reference evidence="1 2" key="2">
    <citation type="submission" date="2020-07" db="EMBL/GenBank/DDBJ databases">
        <title>Genome assembly of wild tea tree DASZ reveals pedigree and selection history of tea varieties.</title>
        <authorList>
            <person name="Zhang W."/>
        </authorList>
    </citation>
    <scope>NUCLEOTIDE SEQUENCE [LARGE SCALE GENOMIC DNA]</scope>
    <source>
        <strain evidence="2">cv. G240</strain>
        <tissue evidence="1">Leaf</tissue>
    </source>
</reference>
<dbReference type="Proteomes" id="UP000593564">
    <property type="component" value="Unassembled WGS sequence"/>
</dbReference>
<comment type="caution">
    <text evidence="1">The sequence shown here is derived from an EMBL/GenBank/DDBJ whole genome shotgun (WGS) entry which is preliminary data.</text>
</comment>